<evidence type="ECO:0000256" key="1">
    <source>
        <dbReference type="SAM" id="Phobius"/>
    </source>
</evidence>
<keyword evidence="1" id="KW-0472">Membrane</keyword>
<name>A0A2P2IMY9_RHIMU</name>
<accession>A0A2P2IMY9</accession>
<evidence type="ECO:0000313" key="2">
    <source>
        <dbReference type="EMBL" id="MBW82602.1"/>
    </source>
</evidence>
<keyword evidence="1" id="KW-0812">Transmembrane</keyword>
<feature type="transmembrane region" description="Helical" evidence="1">
    <location>
        <begin position="6"/>
        <end position="34"/>
    </location>
</feature>
<proteinExistence type="predicted"/>
<protein>
    <submittedName>
        <fullName evidence="2">Uncharacterized protein</fullName>
    </submittedName>
</protein>
<reference evidence="2" key="1">
    <citation type="submission" date="2018-02" db="EMBL/GenBank/DDBJ databases">
        <title>Rhizophora mucronata_Transcriptome.</title>
        <authorList>
            <person name="Meera S.P."/>
            <person name="Sreeshan A."/>
            <person name="Augustine A."/>
        </authorList>
    </citation>
    <scope>NUCLEOTIDE SEQUENCE</scope>
    <source>
        <tissue evidence="2">Leaf</tissue>
    </source>
</reference>
<dbReference type="EMBL" id="GGEC01002119">
    <property type="protein sequence ID" value="MBW82602.1"/>
    <property type="molecule type" value="Transcribed_RNA"/>
</dbReference>
<sequence length="55" mass="6546">MWGRKIGFVFMRIIMSSFSFDSMFHQFLISFDFLQFLKSNRPEMRPVPSFSGQTS</sequence>
<keyword evidence="1" id="KW-1133">Transmembrane helix</keyword>
<organism evidence="2">
    <name type="scientific">Rhizophora mucronata</name>
    <name type="common">Asiatic mangrove</name>
    <dbReference type="NCBI Taxonomy" id="61149"/>
    <lineage>
        <taxon>Eukaryota</taxon>
        <taxon>Viridiplantae</taxon>
        <taxon>Streptophyta</taxon>
        <taxon>Embryophyta</taxon>
        <taxon>Tracheophyta</taxon>
        <taxon>Spermatophyta</taxon>
        <taxon>Magnoliopsida</taxon>
        <taxon>eudicotyledons</taxon>
        <taxon>Gunneridae</taxon>
        <taxon>Pentapetalae</taxon>
        <taxon>rosids</taxon>
        <taxon>fabids</taxon>
        <taxon>Malpighiales</taxon>
        <taxon>Rhizophoraceae</taxon>
        <taxon>Rhizophora</taxon>
    </lineage>
</organism>
<dbReference type="AlphaFoldDB" id="A0A2P2IMY9"/>